<proteinExistence type="predicted"/>
<name>A0ABP1A5R3_9BRYO</name>
<feature type="coiled-coil region" evidence="1">
    <location>
        <begin position="80"/>
        <end position="107"/>
    </location>
</feature>
<keyword evidence="1" id="KW-0175">Coiled coil</keyword>
<dbReference type="Proteomes" id="UP001497522">
    <property type="component" value="Chromosome 1"/>
</dbReference>
<keyword evidence="3" id="KW-1185">Reference proteome</keyword>
<sequence length="111" mass="12443">MTTWHTVSQLILPIVSQSPLIRSKLGRVPPLISWPSPPNGHWSALAYSHSFKSQQEICRDVGVVAAADACSAAGGSHKRNDSCQRAVKKLRESLRREDQELRFKKNRKLLL</sequence>
<accession>A0ABP1A5R3</accession>
<evidence type="ECO:0000256" key="1">
    <source>
        <dbReference type="SAM" id="Coils"/>
    </source>
</evidence>
<gene>
    <name evidence="2" type="ORF">CSSPJE1EN2_LOCUS863</name>
</gene>
<evidence type="ECO:0000313" key="2">
    <source>
        <dbReference type="EMBL" id="CAK9857868.1"/>
    </source>
</evidence>
<evidence type="ECO:0000313" key="3">
    <source>
        <dbReference type="Proteomes" id="UP001497522"/>
    </source>
</evidence>
<protein>
    <submittedName>
        <fullName evidence="2">Uncharacterized protein</fullName>
    </submittedName>
</protein>
<dbReference type="EMBL" id="OZ023702">
    <property type="protein sequence ID" value="CAK9857868.1"/>
    <property type="molecule type" value="Genomic_DNA"/>
</dbReference>
<organism evidence="2 3">
    <name type="scientific">Sphagnum jensenii</name>
    <dbReference type="NCBI Taxonomy" id="128206"/>
    <lineage>
        <taxon>Eukaryota</taxon>
        <taxon>Viridiplantae</taxon>
        <taxon>Streptophyta</taxon>
        <taxon>Embryophyta</taxon>
        <taxon>Bryophyta</taxon>
        <taxon>Sphagnophytina</taxon>
        <taxon>Sphagnopsida</taxon>
        <taxon>Sphagnales</taxon>
        <taxon>Sphagnaceae</taxon>
        <taxon>Sphagnum</taxon>
    </lineage>
</organism>
<reference evidence="2 3" key="1">
    <citation type="submission" date="2024-03" db="EMBL/GenBank/DDBJ databases">
        <authorList>
            <consortium name="ELIXIR-Norway"/>
            <consortium name="Elixir Norway"/>
        </authorList>
    </citation>
    <scope>NUCLEOTIDE SEQUENCE [LARGE SCALE GENOMIC DNA]</scope>
</reference>